<comment type="caution">
    <text evidence="4">The sequence shown here is derived from an EMBL/GenBank/DDBJ whole genome shotgun (WGS) entry which is preliminary data.</text>
</comment>
<dbReference type="GO" id="GO:0015629">
    <property type="term" value="C:actin cytoskeleton"/>
    <property type="evidence" value="ECO:0007669"/>
    <property type="project" value="InterPro"/>
</dbReference>
<dbReference type="SUPFAM" id="SSF55753">
    <property type="entry name" value="Actin depolymerizing proteins"/>
    <property type="match status" value="1"/>
</dbReference>
<accession>A0AAV2TSB1</accession>
<dbReference type="CDD" id="cd11286">
    <property type="entry name" value="ADF_cofilin_like"/>
    <property type="match status" value="1"/>
</dbReference>
<dbReference type="EMBL" id="CAXLJL010000445">
    <property type="protein sequence ID" value="CAL5137848.1"/>
    <property type="molecule type" value="Genomic_DNA"/>
</dbReference>
<dbReference type="InterPro" id="IPR017904">
    <property type="entry name" value="ADF/Cofilin"/>
</dbReference>
<dbReference type="GO" id="GO:0030042">
    <property type="term" value="P:actin filament depolymerization"/>
    <property type="evidence" value="ECO:0007669"/>
    <property type="project" value="InterPro"/>
</dbReference>
<dbReference type="PANTHER" id="PTHR11913">
    <property type="entry name" value="COFILIN-RELATED"/>
    <property type="match status" value="1"/>
</dbReference>
<name>A0AAV2TSB1_CALDB</name>
<gene>
    <name evidence="4" type="ORF">CDAUBV1_LOCUS12331</name>
</gene>
<sequence>MASGIKPTEECITIYDQIKMKHTHLYAIYKVDGDHIKLDAVSGPNATYDQFLNEMKSRAKQGCYAVVDLPLDERNSALGFVSWVSDDLPVKTKMLYASSKDALRKKLEGLKFRVDATDIDELSEEALLEAAKSRRTI</sequence>
<reference evidence="4" key="1">
    <citation type="submission" date="2024-06" db="EMBL/GenBank/DDBJ databases">
        <authorList>
            <person name="Liu X."/>
            <person name="Lenzi L."/>
            <person name="Haldenby T S."/>
            <person name="Uol C."/>
        </authorList>
    </citation>
    <scope>NUCLEOTIDE SEQUENCE</scope>
</reference>
<dbReference type="AlphaFoldDB" id="A0AAV2TSB1"/>
<dbReference type="PRINTS" id="PR00006">
    <property type="entry name" value="COFILIN"/>
</dbReference>
<evidence type="ECO:0000259" key="3">
    <source>
        <dbReference type="PROSITE" id="PS51263"/>
    </source>
</evidence>
<protein>
    <recommendedName>
        <fullName evidence="3">ADF-H domain-containing protein</fullName>
    </recommendedName>
</protein>
<dbReference type="SMART" id="SM00102">
    <property type="entry name" value="ADF"/>
    <property type="match status" value="1"/>
</dbReference>
<keyword evidence="2" id="KW-0009">Actin-binding</keyword>
<evidence type="ECO:0000256" key="1">
    <source>
        <dbReference type="ARBA" id="ARBA00006844"/>
    </source>
</evidence>
<dbReference type="InterPro" id="IPR029006">
    <property type="entry name" value="ADF-H/Gelsolin-like_dom_sf"/>
</dbReference>
<evidence type="ECO:0000313" key="4">
    <source>
        <dbReference type="EMBL" id="CAL5137848.1"/>
    </source>
</evidence>
<dbReference type="Proteomes" id="UP001497525">
    <property type="component" value="Unassembled WGS sequence"/>
</dbReference>
<dbReference type="InterPro" id="IPR002108">
    <property type="entry name" value="ADF-H"/>
</dbReference>
<dbReference type="Gene3D" id="3.40.20.10">
    <property type="entry name" value="Severin"/>
    <property type="match status" value="1"/>
</dbReference>
<feature type="domain" description="ADF-H" evidence="3">
    <location>
        <begin position="2"/>
        <end position="132"/>
    </location>
</feature>
<dbReference type="PROSITE" id="PS51263">
    <property type="entry name" value="ADF_H"/>
    <property type="match status" value="1"/>
</dbReference>
<evidence type="ECO:0000313" key="5">
    <source>
        <dbReference type="Proteomes" id="UP001497525"/>
    </source>
</evidence>
<dbReference type="Pfam" id="PF00241">
    <property type="entry name" value="Cofilin_ADF"/>
    <property type="match status" value="1"/>
</dbReference>
<proteinExistence type="inferred from homology"/>
<comment type="similarity">
    <text evidence="1">Belongs to the actin-binding proteins ADF family.</text>
</comment>
<dbReference type="GO" id="GO:0003779">
    <property type="term" value="F:actin binding"/>
    <property type="evidence" value="ECO:0007669"/>
    <property type="project" value="UniProtKB-KW"/>
</dbReference>
<organism evidence="4 5">
    <name type="scientific">Calicophoron daubneyi</name>
    <name type="common">Rumen fluke</name>
    <name type="synonym">Paramphistomum daubneyi</name>
    <dbReference type="NCBI Taxonomy" id="300641"/>
    <lineage>
        <taxon>Eukaryota</taxon>
        <taxon>Metazoa</taxon>
        <taxon>Spiralia</taxon>
        <taxon>Lophotrochozoa</taxon>
        <taxon>Platyhelminthes</taxon>
        <taxon>Trematoda</taxon>
        <taxon>Digenea</taxon>
        <taxon>Plagiorchiida</taxon>
        <taxon>Pronocephalata</taxon>
        <taxon>Paramphistomoidea</taxon>
        <taxon>Paramphistomidae</taxon>
        <taxon>Calicophoron</taxon>
    </lineage>
</organism>
<evidence type="ECO:0000256" key="2">
    <source>
        <dbReference type="ARBA" id="ARBA00023203"/>
    </source>
</evidence>